<dbReference type="OrthoDB" id="2906425at2759"/>
<dbReference type="Proteomes" id="UP000284706">
    <property type="component" value="Unassembled WGS sequence"/>
</dbReference>
<dbReference type="AlphaFoldDB" id="A0A409YQZ5"/>
<sequence>MPPISDIWPDVTASLEIMEPEYASRVTSMVEQLRPHHRAIESYASSLHPRRLPCRLIADHYTWGQSFLVYELYFSDESSWIIRFGMDPMDVYFNTAAQLERKILNEVAALHLVRQRTSIPVPEIISYHAHPSPSNPLGANFPAFVLMTAITGMTIEDCGIAIHELSSGYEQTLESLGGDERKHTILQNYLHDIADIHVQLSRITFDHIGSFTIDALGVVSIGPGADFGLGPFSSAKEYFSIQAEAYEQLASAAGLDDAEQEGRGANVAQLKRQFVASLWRKAMMPLVDERDDKGPFPMRHGDLHSDNILVDKNGHIVGVLDWDCAGTVPWEAFAVPTFEVSGHFTESDASSTFSSDSVSSTSSISSTSSAPTRSVVHHAFHRELAAAESRRSAVLVKPPSGRSLAALHDSDAGHVGAYLAYWMYSLACDYDETGRALHRILGSGDDMDEAFQKFAREVGASEVLEKQPSSELQLQPIET</sequence>
<evidence type="ECO:0000313" key="3">
    <source>
        <dbReference type="EMBL" id="PPR05434.1"/>
    </source>
</evidence>
<dbReference type="PANTHER" id="PTHR21310">
    <property type="entry name" value="AMINOGLYCOSIDE PHOSPHOTRANSFERASE-RELATED-RELATED"/>
    <property type="match status" value="1"/>
</dbReference>
<feature type="domain" description="Aminoglycoside phosphotransferase" evidence="2">
    <location>
        <begin position="63"/>
        <end position="327"/>
    </location>
</feature>
<reference evidence="3 4" key="1">
    <citation type="journal article" date="2018" name="Evol. Lett.">
        <title>Horizontal gene cluster transfer increased hallucinogenic mushroom diversity.</title>
        <authorList>
            <person name="Reynolds H.T."/>
            <person name="Vijayakumar V."/>
            <person name="Gluck-Thaler E."/>
            <person name="Korotkin H.B."/>
            <person name="Matheny P.B."/>
            <person name="Slot J.C."/>
        </authorList>
    </citation>
    <scope>NUCLEOTIDE SEQUENCE [LARGE SCALE GENOMIC DNA]</scope>
    <source>
        <strain evidence="3 4">SRW20</strain>
    </source>
</reference>
<evidence type="ECO:0000259" key="2">
    <source>
        <dbReference type="Pfam" id="PF01636"/>
    </source>
</evidence>
<dbReference type="InterPro" id="IPR051678">
    <property type="entry name" value="AGP_Transferase"/>
</dbReference>
<dbReference type="InterPro" id="IPR011009">
    <property type="entry name" value="Kinase-like_dom_sf"/>
</dbReference>
<dbReference type="STRING" id="231916.A0A409YQZ5"/>
<proteinExistence type="predicted"/>
<accession>A0A409YQZ5</accession>
<gene>
    <name evidence="3" type="ORF">CVT26_011313</name>
</gene>
<protein>
    <recommendedName>
        <fullName evidence="2">Aminoglycoside phosphotransferase domain-containing protein</fullName>
    </recommendedName>
</protein>
<feature type="region of interest" description="Disordered" evidence="1">
    <location>
        <begin position="350"/>
        <end position="369"/>
    </location>
</feature>
<dbReference type="InParanoid" id="A0A409YQZ5"/>
<name>A0A409YQZ5_9AGAR</name>
<dbReference type="Pfam" id="PF01636">
    <property type="entry name" value="APH"/>
    <property type="match status" value="1"/>
</dbReference>
<dbReference type="EMBL" id="NHYE01000482">
    <property type="protein sequence ID" value="PPR05434.1"/>
    <property type="molecule type" value="Genomic_DNA"/>
</dbReference>
<evidence type="ECO:0000313" key="4">
    <source>
        <dbReference type="Proteomes" id="UP000284706"/>
    </source>
</evidence>
<comment type="caution">
    <text evidence="3">The sequence shown here is derived from an EMBL/GenBank/DDBJ whole genome shotgun (WGS) entry which is preliminary data.</text>
</comment>
<dbReference type="SUPFAM" id="SSF56112">
    <property type="entry name" value="Protein kinase-like (PK-like)"/>
    <property type="match status" value="1"/>
</dbReference>
<dbReference type="Gene3D" id="3.90.1200.10">
    <property type="match status" value="1"/>
</dbReference>
<organism evidence="3 4">
    <name type="scientific">Gymnopilus dilepis</name>
    <dbReference type="NCBI Taxonomy" id="231916"/>
    <lineage>
        <taxon>Eukaryota</taxon>
        <taxon>Fungi</taxon>
        <taxon>Dikarya</taxon>
        <taxon>Basidiomycota</taxon>
        <taxon>Agaricomycotina</taxon>
        <taxon>Agaricomycetes</taxon>
        <taxon>Agaricomycetidae</taxon>
        <taxon>Agaricales</taxon>
        <taxon>Agaricineae</taxon>
        <taxon>Hymenogastraceae</taxon>
        <taxon>Gymnopilus</taxon>
    </lineage>
</organism>
<dbReference type="InterPro" id="IPR002575">
    <property type="entry name" value="Aminoglycoside_PTrfase"/>
</dbReference>
<evidence type="ECO:0000256" key="1">
    <source>
        <dbReference type="SAM" id="MobiDB-lite"/>
    </source>
</evidence>
<dbReference type="PANTHER" id="PTHR21310:SF15">
    <property type="entry name" value="AMINOGLYCOSIDE PHOSPHOTRANSFERASE DOMAIN-CONTAINING PROTEIN"/>
    <property type="match status" value="1"/>
</dbReference>
<keyword evidence="4" id="KW-1185">Reference proteome</keyword>